<name>A0A839NAS9_9MICO</name>
<dbReference type="EMBL" id="JACHVQ010000002">
    <property type="protein sequence ID" value="MBB2893094.1"/>
    <property type="molecule type" value="Genomic_DNA"/>
</dbReference>
<dbReference type="AlphaFoldDB" id="A0A839NAS9"/>
<proteinExistence type="predicted"/>
<comment type="caution">
    <text evidence="1">The sequence shown here is derived from an EMBL/GenBank/DDBJ whole genome shotgun (WGS) entry which is preliminary data.</text>
</comment>
<reference evidence="1 2" key="1">
    <citation type="submission" date="2020-08" db="EMBL/GenBank/DDBJ databases">
        <title>Sequencing the genomes of 1000 actinobacteria strains.</title>
        <authorList>
            <person name="Klenk H.-P."/>
        </authorList>
    </citation>
    <scope>NUCLEOTIDE SEQUENCE [LARGE SCALE GENOMIC DNA]</scope>
    <source>
        <strain evidence="1 2">DSM 105369</strain>
    </source>
</reference>
<evidence type="ECO:0000313" key="1">
    <source>
        <dbReference type="EMBL" id="MBB2893094.1"/>
    </source>
</evidence>
<keyword evidence="2" id="KW-1185">Reference proteome</keyword>
<dbReference type="RefSeq" id="WP_183321455.1">
    <property type="nucleotide sequence ID" value="NZ_JACHVQ010000002.1"/>
</dbReference>
<organism evidence="1 2">
    <name type="scientific">Flexivirga oryzae</name>
    <dbReference type="NCBI Taxonomy" id="1794944"/>
    <lineage>
        <taxon>Bacteria</taxon>
        <taxon>Bacillati</taxon>
        <taxon>Actinomycetota</taxon>
        <taxon>Actinomycetes</taxon>
        <taxon>Micrococcales</taxon>
        <taxon>Dermacoccaceae</taxon>
        <taxon>Flexivirga</taxon>
    </lineage>
</organism>
<gene>
    <name evidence="1" type="ORF">FHU39_003112</name>
</gene>
<accession>A0A839NAS9</accession>
<evidence type="ECO:0000313" key="2">
    <source>
        <dbReference type="Proteomes" id="UP000559182"/>
    </source>
</evidence>
<dbReference type="Proteomes" id="UP000559182">
    <property type="component" value="Unassembled WGS sequence"/>
</dbReference>
<protein>
    <submittedName>
        <fullName evidence="1">Uncharacterized protein</fullName>
    </submittedName>
</protein>
<sequence length="96" mass="10215">MEFKPEGETIHVCVAGDHGVTLHLSPVDDMAEALVAAASEASDYVTEALGAKGLVWPQCPMHPRTHPLVAEQRNETAVWMCPAAGAVVAKIGQLQR</sequence>